<organism evidence="1 2">
    <name type="scientific">Zobellia galactanivorans (strain DSM 12802 / CCUG 47099 / CIP 106680 / NCIMB 13871 / Dsij)</name>
    <dbReference type="NCBI Taxonomy" id="63186"/>
    <lineage>
        <taxon>Bacteria</taxon>
        <taxon>Pseudomonadati</taxon>
        <taxon>Bacteroidota</taxon>
        <taxon>Flavobacteriia</taxon>
        <taxon>Flavobacteriales</taxon>
        <taxon>Flavobacteriaceae</taxon>
        <taxon>Zobellia</taxon>
    </lineage>
</organism>
<keyword evidence="2" id="KW-1185">Reference proteome</keyword>
<reference evidence="1 2" key="2">
    <citation type="journal article" date="2012" name="Environ. Microbiol.">
        <title>Characterization of the first alginolytic operons in a marine bacterium: from their emergence in marine Flavobacteriia to their independent transfers to marine Proteobacteria and human gut Bacteroides.</title>
        <authorList>
            <person name="Thomas F."/>
            <person name="Barbeyron T."/>
            <person name="Tonon T."/>
            <person name="Genicot S."/>
            <person name="Czjzek M."/>
            <person name="Michel G."/>
        </authorList>
    </citation>
    <scope>NUCLEOTIDE SEQUENCE [LARGE SCALE GENOMIC DNA]</scope>
    <source>
        <strain evidence="2">DSM 12802 / CCUG 47099 / CIP 106680 / NCIMB 13871 / Dsij</strain>
    </source>
</reference>
<dbReference type="InterPro" id="IPR021889">
    <property type="entry name" value="DUF3500"/>
</dbReference>
<gene>
    <name evidence="1" type="ordered locus">zobellia_547</name>
</gene>
<dbReference type="EMBL" id="FP476056">
    <property type="protein sequence ID" value="CAZ94618.1"/>
    <property type="molecule type" value="Genomic_DNA"/>
</dbReference>
<dbReference type="HOGENOM" id="CLU_033093_0_0_10"/>
<evidence type="ECO:0000313" key="2">
    <source>
        <dbReference type="Proteomes" id="UP000008898"/>
    </source>
</evidence>
<dbReference type="RefSeq" id="WP_013991930.1">
    <property type="nucleotide sequence ID" value="NC_015844.1"/>
</dbReference>
<evidence type="ECO:0000313" key="1">
    <source>
        <dbReference type="EMBL" id="CAZ94618.1"/>
    </source>
</evidence>
<sequence length="339" mass="38148">MTVKQNLVSLLALVAFQIGQAQELHTLAETFLLSLTDELRQEAQFKLSDDERFNFNYIPLERKGPTFKDFDPVQKEAALALLKTSLSKEGLRKTSEIMALEDVLAVIEKKQLTMPDGSPMRDALNYHFCIFGNPTAKDFWGWRFEGHHLSLNFVASKGTILSATPSFMGSNPGIVPHGKSKGKQVLQKETEMGFSFVHSLSEQQLAQALFSEKAPYEIITGNQRTVSQPEPSGISFTDLSKAQKNLFLNLLDLYLGNYEAKFSKSLKSKIEEAGINTLSFSWAGSLKPGKGHYYRIYGPTILIEYDNTQNNANHVHTVVRDLTNDFGQDILKRHYEHSH</sequence>
<dbReference type="STRING" id="63186.ZOBELLIA_547"/>
<dbReference type="KEGG" id="zga:ZOBELLIA_547"/>
<dbReference type="AlphaFoldDB" id="G0L1D2"/>
<dbReference type="OrthoDB" id="581140at2"/>
<dbReference type="Proteomes" id="UP000008898">
    <property type="component" value="Chromosome"/>
</dbReference>
<name>G0L1D2_ZOBGA</name>
<reference evidence="2" key="1">
    <citation type="submission" date="2009-07" db="EMBL/GenBank/DDBJ databases">
        <title>Complete genome sequence of Zobellia galactanivorans Dsij.</title>
        <authorList>
            <consortium name="Genoscope - CEA"/>
        </authorList>
    </citation>
    <scope>NUCLEOTIDE SEQUENCE [LARGE SCALE GENOMIC DNA]</scope>
    <source>
        <strain evidence="2">DSM 12802 / CCUG 47099 / CIP 106680 / NCIMB 13871 / Dsij</strain>
    </source>
</reference>
<proteinExistence type="predicted"/>
<accession>G0L1D2</accession>
<dbReference type="PANTHER" id="PTHR37489:SF1">
    <property type="entry name" value="DUF3500 DOMAIN-CONTAINING PROTEIN"/>
    <property type="match status" value="1"/>
</dbReference>
<dbReference type="PANTHER" id="PTHR37489">
    <property type="entry name" value="DUF3500 DOMAIN-CONTAINING PROTEIN"/>
    <property type="match status" value="1"/>
</dbReference>
<dbReference type="Pfam" id="PF12006">
    <property type="entry name" value="DUF3500"/>
    <property type="match status" value="1"/>
</dbReference>
<protein>
    <submittedName>
        <fullName evidence="1">Conserved hypothetical periplasmic protein</fullName>
    </submittedName>
</protein>
<dbReference type="PATRIC" id="fig|63186.3.peg.539"/>